<feature type="chain" id="PRO_5046784296" evidence="1">
    <location>
        <begin position="19"/>
        <end position="223"/>
    </location>
</feature>
<evidence type="ECO:0000256" key="1">
    <source>
        <dbReference type="SAM" id="SignalP"/>
    </source>
</evidence>
<comment type="caution">
    <text evidence="2">The sequence shown here is derived from an EMBL/GenBank/DDBJ whole genome shotgun (WGS) entry which is preliminary data.</text>
</comment>
<protein>
    <submittedName>
        <fullName evidence="2">Uncharacterized protein</fullName>
    </submittedName>
</protein>
<keyword evidence="3" id="KW-1185">Reference proteome</keyword>
<keyword evidence="1" id="KW-0732">Signal</keyword>
<gene>
    <name evidence="2" type="ORF">JM658_12440</name>
</gene>
<evidence type="ECO:0000313" key="2">
    <source>
        <dbReference type="EMBL" id="MCF8715636.1"/>
    </source>
</evidence>
<evidence type="ECO:0000313" key="3">
    <source>
        <dbReference type="Proteomes" id="UP000829517"/>
    </source>
</evidence>
<sequence length="223" mass="26115">MKKILLLFCVLTFTLLHAQRDLYGYQSGTLIDTRSSNEFAGVDGSPYLKGDEFTKGKILTDEKVYENVDLRYNVYKDFIEIKVSESEIYKGSTKSNFSYEVHGEKLYLMNYIDNEVKKTGYLSCIACSKDDMLLNKYTKTYYPPEEANTGYQKSKPAKFSNNEEYYIKLKSNLYAIPLENNTKKILSQFNNKQLDKFVKENKLNLKKEDDLITFFKYYINLNQ</sequence>
<reference evidence="2 3" key="1">
    <citation type="submission" date="2021-01" db="EMBL/GenBank/DDBJ databases">
        <title>Genome sequencing of Joostella atrarenae M1-2 (= KCTC 23194).</title>
        <authorList>
            <person name="Zakaria M.R."/>
            <person name="Lam M.Q."/>
            <person name="Chong C.S."/>
        </authorList>
    </citation>
    <scope>NUCLEOTIDE SEQUENCE [LARGE SCALE GENOMIC DNA]</scope>
    <source>
        <strain evidence="2 3">M1-2</strain>
    </source>
</reference>
<dbReference type="EMBL" id="JAETXX010000008">
    <property type="protein sequence ID" value="MCF8715636.1"/>
    <property type="molecule type" value="Genomic_DNA"/>
</dbReference>
<organism evidence="2 3">
    <name type="scientific">Joostella atrarenae</name>
    <dbReference type="NCBI Taxonomy" id="679257"/>
    <lineage>
        <taxon>Bacteria</taxon>
        <taxon>Pseudomonadati</taxon>
        <taxon>Bacteroidota</taxon>
        <taxon>Flavobacteriia</taxon>
        <taxon>Flavobacteriales</taxon>
        <taxon>Flavobacteriaceae</taxon>
        <taxon>Joostella</taxon>
    </lineage>
</organism>
<name>A0ABS9J5C6_9FLAO</name>
<dbReference type="RefSeq" id="WP_236959601.1">
    <property type="nucleotide sequence ID" value="NZ_JAETXX010000008.1"/>
</dbReference>
<proteinExistence type="predicted"/>
<accession>A0ABS9J5C6</accession>
<feature type="signal peptide" evidence="1">
    <location>
        <begin position="1"/>
        <end position="18"/>
    </location>
</feature>
<dbReference type="Proteomes" id="UP000829517">
    <property type="component" value="Unassembled WGS sequence"/>
</dbReference>